<evidence type="ECO:0000256" key="1">
    <source>
        <dbReference type="ARBA" id="ARBA00004651"/>
    </source>
</evidence>
<dbReference type="GO" id="GO:0022857">
    <property type="term" value="F:transmembrane transporter activity"/>
    <property type="evidence" value="ECO:0007669"/>
    <property type="project" value="InterPro"/>
</dbReference>
<dbReference type="PIRSF" id="PIRSF002808">
    <property type="entry name" value="Hexose_phosphate_transp"/>
    <property type="match status" value="1"/>
</dbReference>
<sequence>MAQTVFKNKTETVTPAPTRVRWWLAFVFFLIGLVAYMDRSNISVVAGAMMKDFHMDKVQFGWLNSLFSIGYAVSQIPAGLLAEQFGARSIVSLALVWWSVFTMLTAAVSSYGLLAFVRFLFGVGEGPMYPGNAVFNSYWFTKEEKGRASSALLAGSYFGPVIAPSITVAIVGVWGWHSVFYVFGMIGILLAVVWFMLGRNRPEQHPLVNKAELTIISNGRSIDTERKAKAPWGKFLKNGRFWALGLQYFVVLYIVTFFLVWLPTYLQEARNFSLSKMGFAASFPWLAIFVSVMTGGAFSDRLIRKGKSRLLARGGLVIAGLFVFTVAMYLAAHATQPLMNVVWLTISLGALGLPVVSSWAVANDLGNEFAGSVSGWMNLWGNIGAFLSPIACGWLAQNLGWETTLLLSIVPVLGAILLWFGVRPDRPLV</sequence>
<dbReference type="PANTHER" id="PTHR11662:SF399">
    <property type="entry name" value="FI19708P1-RELATED"/>
    <property type="match status" value="1"/>
</dbReference>
<evidence type="ECO:0000313" key="10">
    <source>
        <dbReference type="Proteomes" id="UP001057291"/>
    </source>
</evidence>
<dbReference type="CDD" id="cd17319">
    <property type="entry name" value="MFS_ExuT_GudP_like"/>
    <property type="match status" value="1"/>
</dbReference>
<dbReference type="Proteomes" id="UP001057291">
    <property type="component" value="Unassembled WGS sequence"/>
</dbReference>
<dbReference type="AlphaFoldDB" id="A0AAV4LD73"/>
<feature type="transmembrane region" description="Helical" evidence="7">
    <location>
        <begin position="277"/>
        <end position="298"/>
    </location>
</feature>
<feature type="transmembrane region" description="Helical" evidence="7">
    <location>
        <begin position="310"/>
        <end position="332"/>
    </location>
</feature>
<keyword evidence="6 7" id="KW-0472">Membrane</keyword>
<dbReference type="InterPro" id="IPR020846">
    <property type="entry name" value="MFS_dom"/>
</dbReference>
<comment type="subcellular location">
    <subcellularLocation>
        <location evidence="1">Cell membrane</location>
        <topology evidence="1">Multi-pass membrane protein</topology>
    </subcellularLocation>
</comment>
<name>A0AAV4LD73_9BACL</name>
<dbReference type="EMBL" id="BOQE01000001">
    <property type="protein sequence ID" value="GIM45613.1"/>
    <property type="molecule type" value="Genomic_DNA"/>
</dbReference>
<dbReference type="PROSITE" id="PS50850">
    <property type="entry name" value="MFS"/>
    <property type="match status" value="1"/>
</dbReference>
<dbReference type="InterPro" id="IPR050382">
    <property type="entry name" value="MFS_Na/Anion_cotransporter"/>
</dbReference>
<dbReference type="RefSeq" id="WP_282198799.1">
    <property type="nucleotide sequence ID" value="NZ_BOQE01000001.1"/>
</dbReference>
<keyword evidence="3" id="KW-1003">Cell membrane</keyword>
<feature type="transmembrane region" description="Helical" evidence="7">
    <location>
        <begin position="20"/>
        <end position="37"/>
    </location>
</feature>
<feature type="domain" description="Major facilitator superfamily (MFS) profile" evidence="8">
    <location>
        <begin position="24"/>
        <end position="426"/>
    </location>
</feature>
<evidence type="ECO:0000256" key="3">
    <source>
        <dbReference type="ARBA" id="ARBA00022475"/>
    </source>
</evidence>
<dbReference type="GO" id="GO:0005886">
    <property type="term" value="C:plasma membrane"/>
    <property type="evidence" value="ECO:0007669"/>
    <property type="project" value="UniProtKB-SubCell"/>
</dbReference>
<dbReference type="InterPro" id="IPR036259">
    <property type="entry name" value="MFS_trans_sf"/>
</dbReference>
<evidence type="ECO:0000256" key="5">
    <source>
        <dbReference type="ARBA" id="ARBA00022989"/>
    </source>
</evidence>
<protein>
    <submittedName>
        <fullName evidence="9">MFS transporter</fullName>
    </submittedName>
</protein>
<dbReference type="Pfam" id="PF07690">
    <property type="entry name" value="MFS_1"/>
    <property type="match status" value="1"/>
</dbReference>
<keyword evidence="5 7" id="KW-1133">Transmembrane helix</keyword>
<accession>A0AAV4LD73</accession>
<feature type="transmembrane region" description="Helical" evidence="7">
    <location>
        <begin position="58"/>
        <end position="76"/>
    </location>
</feature>
<dbReference type="InterPro" id="IPR000849">
    <property type="entry name" value="Sugar_P_transporter"/>
</dbReference>
<evidence type="ECO:0000313" key="9">
    <source>
        <dbReference type="EMBL" id="GIM45613.1"/>
    </source>
</evidence>
<dbReference type="SUPFAM" id="SSF103473">
    <property type="entry name" value="MFS general substrate transporter"/>
    <property type="match status" value="1"/>
</dbReference>
<dbReference type="PANTHER" id="PTHR11662">
    <property type="entry name" value="SOLUTE CARRIER FAMILY 17"/>
    <property type="match status" value="1"/>
</dbReference>
<evidence type="ECO:0000256" key="2">
    <source>
        <dbReference type="ARBA" id="ARBA00022448"/>
    </source>
</evidence>
<keyword evidence="10" id="KW-1185">Reference proteome</keyword>
<evidence type="ECO:0000256" key="7">
    <source>
        <dbReference type="SAM" id="Phobius"/>
    </source>
</evidence>
<evidence type="ECO:0000256" key="6">
    <source>
        <dbReference type="ARBA" id="ARBA00023136"/>
    </source>
</evidence>
<feature type="transmembrane region" description="Helical" evidence="7">
    <location>
        <begin position="373"/>
        <end position="397"/>
    </location>
</feature>
<dbReference type="InterPro" id="IPR011701">
    <property type="entry name" value="MFS"/>
</dbReference>
<feature type="transmembrane region" description="Helical" evidence="7">
    <location>
        <begin position="338"/>
        <end position="361"/>
    </location>
</feature>
<feature type="transmembrane region" description="Helical" evidence="7">
    <location>
        <begin position="241"/>
        <end position="262"/>
    </location>
</feature>
<proteinExistence type="predicted"/>
<feature type="transmembrane region" description="Helical" evidence="7">
    <location>
        <begin position="151"/>
        <end position="174"/>
    </location>
</feature>
<evidence type="ECO:0000256" key="4">
    <source>
        <dbReference type="ARBA" id="ARBA00022692"/>
    </source>
</evidence>
<keyword evidence="4 7" id="KW-0812">Transmembrane</keyword>
<evidence type="ECO:0000259" key="8">
    <source>
        <dbReference type="PROSITE" id="PS50850"/>
    </source>
</evidence>
<reference evidence="9" key="1">
    <citation type="journal article" date="2023" name="Int. J. Syst. Evol. Microbiol.">
        <title>Collibacillus ludicampi gen. nov., sp. nov., a new soil bacterium of the family Alicyclobacillaceae.</title>
        <authorList>
            <person name="Jojima T."/>
            <person name="Ioku Y."/>
            <person name="Fukuta Y."/>
            <person name="Shirasaka N."/>
            <person name="Matsumura Y."/>
            <person name="Mori M."/>
        </authorList>
    </citation>
    <scope>NUCLEOTIDE SEQUENCE</scope>
    <source>
        <strain evidence="9">TP075</strain>
    </source>
</reference>
<comment type="caution">
    <text evidence="9">The sequence shown here is derived from an EMBL/GenBank/DDBJ whole genome shotgun (WGS) entry which is preliminary data.</text>
</comment>
<organism evidence="9 10">
    <name type="scientific">Collibacillus ludicampi</name>
    <dbReference type="NCBI Taxonomy" id="2771369"/>
    <lineage>
        <taxon>Bacteria</taxon>
        <taxon>Bacillati</taxon>
        <taxon>Bacillota</taxon>
        <taxon>Bacilli</taxon>
        <taxon>Bacillales</taxon>
        <taxon>Alicyclobacillaceae</taxon>
        <taxon>Collibacillus</taxon>
    </lineage>
</organism>
<feature type="transmembrane region" description="Helical" evidence="7">
    <location>
        <begin position="403"/>
        <end position="422"/>
    </location>
</feature>
<keyword evidence="2" id="KW-0813">Transport</keyword>
<feature type="transmembrane region" description="Helical" evidence="7">
    <location>
        <begin position="180"/>
        <end position="197"/>
    </location>
</feature>
<dbReference type="Gene3D" id="1.20.1250.20">
    <property type="entry name" value="MFS general substrate transporter like domains"/>
    <property type="match status" value="2"/>
</dbReference>
<gene>
    <name evidence="9" type="ORF">DNHGIG_11620</name>
</gene>
<feature type="transmembrane region" description="Helical" evidence="7">
    <location>
        <begin position="96"/>
        <end position="121"/>
    </location>
</feature>